<accession>A0A834KS98</accession>
<gene>
    <name evidence="1" type="ORF">H0235_013709</name>
</gene>
<organism evidence="1 2">
    <name type="scientific">Vespula pensylvanica</name>
    <name type="common">Western yellow jacket</name>
    <name type="synonym">Wasp</name>
    <dbReference type="NCBI Taxonomy" id="30213"/>
    <lineage>
        <taxon>Eukaryota</taxon>
        <taxon>Metazoa</taxon>
        <taxon>Ecdysozoa</taxon>
        <taxon>Arthropoda</taxon>
        <taxon>Hexapoda</taxon>
        <taxon>Insecta</taxon>
        <taxon>Pterygota</taxon>
        <taxon>Neoptera</taxon>
        <taxon>Endopterygota</taxon>
        <taxon>Hymenoptera</taxon>
        <taxon>Apocrita</taxon>
        <taxon>Aculeata</taxon>
        <taxon>Vespoidea</taxon>
        <taxon>Vespidae</taxon>
        <taxon>Vespinae</taxon>
        <taxon>Vespula</taxon>
    </lineage>
</organism>
<proteinExistence type="predicted"/>
<evidence type="ECO:0000313" key="2">
    <source>
        <dbReference type="Proteomes" id="UP000600918"/>
    </source>
</evidence>
<sequence>MDVSLYRLRQLVGKNKTLKAELIIQLSTSQEKKIKQLLEHREMGNRTDLILKAMSYHVHAMKGADVVASDIVDDAVEIEI</sequence>
<comment type="caution">
    <text evidence="1">The sequence shown here is derived from an EMBL/GenBank/DDBJ whole genome shotgun (WGS) entry which is preliminary data.</text>
</comment>
<dbReference type="EMBL" id="JACSDY010000013">
    <property type="protein sequence ID" value="KAF7411102.1"/>
    <property type="molecule type" value="Genomic_DNA"/>
</dbReference>
<dbReference type="AlphaFoldDB" id="A0A834KS98"/>
<protein>
    <submittedName>
        <fullName evidence="1">Uncharacterized protein</fullName>
    </submittedName>
</protein>
<evidence type="ECO:0000313" key="1">
    <source>
        <dbReference type="EMBL" id="KAF7411102.1"/>
    </source>
</evidence>
<keyword evidence="2" id="KW-1185">Reference proteome</keyword>
<dbReference type="Proteomes" id="UP000600918">
    <property type="component" value="Unassembled WGS sequence"/>
</dbReference>
<name>A0A834KS98_VESPE</name>
<reference evidence="1" key="1">
    <citation type="journal article" date="2020" name="G3 (Bethesda)">
        <title>High-Quality Assemblies for Three Invasive Social Wasps from the &lt;i&gt;Vespula&lt;/i&gt; Genus.</title>
        <authorList>
            <person name="Harrop T.W.R."/>
            <person name="Guhlin J."/>
            <person name="McLaughlin G.M."/>
            <person name="Permina E."/>
            <person name="Stockwell P."/>
            <person name="Gilligan J."/>
            <person name="Le Lec M.F."/>
            <person name="Gruber M.A.M."/>
            <person name="Quinn O."/>
            <person name="Lovegrove M."/>
            <person name="Duncan E.J."/>
            <person name="Remnant E.J."/>
            <person name="Van Eeckhoven J."/>
            <person name="Graham B."/>
            <person name="Knapp R.A."/>
            <person name="Langford K.W."/>
            <person name="Kronenberg Z."/>
            <person name="Press M.O."/>
            <person name="Eacker S.M."/>
            <person name="Wilson-Rankin E.E."/>
            <person name="Purcell J."/>
            <person name="Lester P.J."/>
            <person name="Dearden P.K."/>
        </authorList>
    </citation>
    <scope>NUCLEOTIDE SEQUENCE</scope>
    <source>
        <strain evidence="1">Volc-1</strain>
    </source>
</reference>